<accession>A0ABN0WI15</accession>
<gene>
    <name evidence="1" type="ORF">GCM10010319_12990</name>
</gene>
<evidence type="ECO:0008006" key="3">
    <source>
        <dbReference type="Google" id="ProtNLM"/>
    </source>
</evidence>
<sequence length="108" mass="12236">MSTYIAVLLCQSSSDAEDHVPLYQESFVLVTAQSEAQAREKAAAHGKALETSYENERGELITWRLRHVVDVGEVLDERLTDGSELYARHFRNYAAYRSFEPLLSGEQI</sequence>
<organism evidence="1 2">
    <name type="scientific">Streptomyces blastmyceticus</name>
    <dbReference type="NCBI Taxonomy" id="68180"/>
    <lineage>
        <taxon>Bacteria</taxon>
        <taxon>Bacillati</taxon>
        <taxon>Actinomycetota</taxon>
        <taxon>Actinomycetes</taxon>
        <taxon>Kitasatosporales</taxon>
        <taxon>Streptomycetaceae</taxon>
        <taxon>Streptomyces</taxon>
    </lineage>
</organism>
<dbReference type="Proteomes" id="UP001500063">
    <property type="component" value="Unassembled WGS sequence"/>
</dbReference>
<dbReference type="InterPro" id="IPR025630">
    <property type="entry name" value="DUF4288"/>
</dbReference>
<comment type="caution">
    <text evidence="1">The sequence shown here is derived from an EMBL/GenBank/DDBJ whole genome shotgun (WGS) entry which is preliminary data.</text>
</comment>
<proteinExistence type="predicted"/>
<dbReference type="RefSeq" id="WP_344116891.1">
    <property type="nucleotide sequence ID" value="NZ_BAAABW010000008.1"/>
</dbReference>
<dbReference type="EMBL" id="BAAABW010000008">
    <property type="protein sequence ID" value="GAA0338421.1"/>
    <property type="molecule type" value="Genomic_DNA"/>
</dbReference>
<reference evidence="1 2" key="1">
    <citation type="journal article" date="2019" name="Int. J. Syst. Evol. Microbiol.">
        <title>The Global Catalogue of Microorganisms (GCM) 10K type strain sequencing project: providing services to taxonomists for standard genome sequencing and annotation.</title>
        <authorList>
            <consortium name="The Broad Institute Genomics Platform"/>
            <consortium name="The Broad Institute Genome Sequencing Center for Infectious Disease"/>
            <person name="Wu L."/>
            <person name="Ma J."/>
        </authorList>
    </citation>
    <scope>NUCLEOTIDE SEQUENCE [LARGE SCALE GENOMIC DNA]</scope>
    <source>
        <strain evidence="1 2">JCM 4565</strain>
    </source>
</reference>
<evidence type="ECO:0000313" key="1">
    <source>
        <dbReference type="EMBL" id="GAA0338421.1"/>
    </source>
</evidence>
<keyword evidence="2" id="KW-1185">Reference proteome</keyword>
<dbReference type="Pfam" id="PF14119">
    <property type="entry name" value="DUF4288"/>
    <property type="match status" value="1"/>
</dbReference>
<protein>
    <recommendedName>
        <fullName evidence="3">DUF4288 domain-containing protein</fullName>
    </recommendedName>
</protein>
<name>A0ABN0WI15_9ACTN</name>
<evidence type="ECO:0000313" key="2">
    <source>
        <dbReference type="Proteomes" id="UP001500063"/>
    </source>
</evidence>